<evidence type="ECO:0000313" key="1">
    <source>
        <dbReference type="EMBL" id="QIM15826.1"/>
    </source>
</evidence>
<proteinExistence type="predicted"/>
<evidence type="ECO:0000313" key="2">
    <source>
        <dbReference type="Proteomes" id="UP000501387"/>
    </source>
</evidence>
<dbReference type="EMBL" id="CP049934">
    <property type="protein sequence ID" value="QIM15826.1"/>
    <property type="molecule type" value="Genomic_DNA"/>
</dbReference>
<reference evidence="1 2" key="1">
    <citation type="submission" date="2020-03" db="EMBL/GenBank/DDBJ databases">
        <title>Leucobacter sp. nov., isolated from beetles.</title>
        <authorList>
            <person name="Hyun D.-W."/>
            <person name="Bae J.-W."/>
        </authorList>
    </citation>
    <scope>NUCLEOTIDE SEQUENCE [LARGE SCALE GENOMIC DNA]</scope>
    <source>
        <strain evidence="1 2">HDW9B</strain>
    </source>
</reference>
<sequence length="761" mass="77599">MEHDRVIPEVQRRQELDNATKLGGSFENRLNREATTSVYARSSAGGGSRSYRNTGGGGSLLAVAAPAIAGTAVTNVDVTVLSDGSAPFDNDNDPGHDTGPNNGIVRAQDRITWNVVGSEAASGSSVYTMTLPAGMVFDASSAAATNCTGPTAGNINAAGNVLTCDRVMAGGPAALTISARVGSVAHGTDIALKVDVDGLSKTSTTVKVSATPKTELSVYGSIPTLGYTLDGARGVRLNLAVYLGATKDPANPSFFGYEALQSPFSFTVDVPAGVIPDTQTVVAGAGTITPSQPGGAGTPITYTVTGATTNFLNAGTLTGMPATMAGGNAYQIYTFLPYEGYIAPGATVQLRQQVSGFDPDSLSGQSNFGAGFAPGQEPSAACQNPAAGVQLNCTQSPATRVAGVSLAPTLGASWSSSSSFMFGDFHGQVEAGGLQNKAAVPGQNFMAVNGLFNAGSAEDAANGAYGSMAWDPTLMNLVGKPTLRFAPSGAATSLYAPGSGTALDENDYVVEYTDFVFVDDADRKARDSFTDPAMSWVNDAAQLPGGMAAVTSVRVKYLKPLAPNSTIALVTPLQRTLASAGLATGTRMPWFWQYGSASSTVVKSVYSGSGTTSSGGNVQASDALVRAEVAWQKVEGETYAAGNAQRGDLVNLKITPIVIGPVGNATTAAADTKVTVTMPNACYEPVASVLPANAQLTPGVPGANCATGTPATIVYTLGNLNAAGGDAGPAPYQGHATFLNALQVTVKVSLDTPPRLWRRRS</sequence>
<dbReference type="KEGG" id="lins:G7067_04410"/>
<dbReference type="AlphaFoldDB" id="A0A6G8FH50"/>
<name>A0A6G8FH50_9MICO</name>
<dbReference type="Proteomes" id="UP000501387">
    <property type="component" value="Chromosome"/>
</dbReference>
<accession>A0A6G8FH50</accession>
<gene>
    <name evidence="1" type="ORF">G7067_04410</name>
</gene>
<keyword evidence="2" id="KW-1185">Reference proteome</keyword>
<protein>
    <submittedName>
        <fullName evidence="1">Uncharacterized protein</fullName>
    </submittedName>
</protein>
<dbReference type="RefSeq" id="WP_166322284.1">
    <property type="nucleotide sequence ID" value="NZ_CP049934.1"/>
</dbReference>
<organism evidence="1 2">
    <name type="scientific">Leucobacter insecticola</name>
    <dbReference type="NCBI Taxonomy" id="2714934"/>
    <lineage>
        <taxon>Bacteria</taxon>
        <taxon>Bacillati</taxon>
        <taxon>Actinomycetota</taxon>
        <taxon>Actinomycetes</taxon>
        <taxon>Micrococcales</taxon>
        <taxon>Microbacteriaceae</taxon>
        <taxon>Leucobacter</taxon>
    </lineage>
</organism>